<organism evidence="2 3">
    <name type="scientific">Apodospora peruviana</name>
    <dbReference type="NCBI Taxonomy" id="516989"/>
    <lineage>
        <taxon>Eukaryota</taxon>
        <taxon>Fungi</taxon>
        <taxon>Dikarya</taxon>
        <taxon>Ascomycota</taxon>
        <taxon>Pezizomycotina</taxon>
        <taxon>Sordariomycetes</taxon>
        <taxon>Sordariomycetidae</taxon>
        <taxon>Sordariales</taxon>
        <taxon>Lasiosphaeriaceae</taxon>
        <taxon>Apodospora</taxon>
    </lineage>
</organism>
<feature type="region of interest" description="Disordered" evidence="1">
    <location>
        <begin position="131"/>
        <end position="165"/>
    </location>
</feature>
<accession>A0AAE0I0Q0</accession>
<proteinExistence type="predicted"/>
<name>A0AAE0I0Q0_9PEZI</name>
<dbReference type="Proteomes" id="UP001283341">
    <property type="component" value="Unassembled WGS sequence"/>
</dbReference>
<keyword evidence="3" id="KW-1185">Reference proteome</keyword>
<reference evidence="2" key="2">
    <citation type="submission" date="2023-06" db="EMBL/GenBank/DDBJ databases">
        <authorList>
            <consortium name="Lawrence Berkeley National Laboratory"/>
            <person name="Haridas S."/>
            <person name="Hensen N."/>
            <person name="Bonometti L."/>
            <person name="Westerberg I."/>
            <person name="Brannstrom I.O."/>
            <person name="Guillou S."/>
            <person name="Cros-Aarteil S."/>
            <person name="Calhoun S."/>
            <person name="Kuo A."/>
            <person name="Mondo S."/>
            <person name="Pangilinan J."/>
            <person name="Riley R."/>
            <person name="Labutti K."/>
            <person name="Andreopoulos B."/>
            <person name="Lipzen A."/>
            <person name="Chen C."/>
            <person name="Yanf M."/>
            <person name="Daum C."/>
            <person name="Ng V."/>
            <person name="Clum A."/>
            <person name="Steindorff A."/>
            <person name="Ohm R."/>
            <person name="Martin F."/>
            <person name="Silar P."/>
            <person name="Natvig D."/>
            <person name="Lalanne C."/>
            <person name="Gautier V."/>
            <person name="Ament-Velasquez S.L."/>
            <person name="Kruys A."/>
            <person name="Hutchinson M.I."/>
            <person name="Powell A.J."/>
            <person name="Barry K."/>
            <person name="Miller A.N."/>
            <person name="Grigoriev I.V."/>
            <person name="Debuchy R."/>
            <person name="Gladieux P."/>
            <person name="Thoren M.H."/>
            <person name="Johannesson H."/>
        </authorList>
    </citation>
    <scope>NUCLEOTIDE SEQUENCE</scope>
    <source>
        <strain evidence="2">CBS 118394</strain>
    </source>
</reference>
<sequence>MRRTRPSRRAWAGDLGKGELEARTIHRSSVRRREGGAASGPSAARRRRRTTRYRSEDNLSRRPPRGHVHSLRRRVHIGQNGRRFRLPIYVTWVTHHLDKRCKDATSPTGTVPRFPCRVGGSRGVLNWARHNSQPRSSSARQRGSDFALKTGRTVAGGSNTTKSKPNDELSLGFLLHFRLGCLN</sequence>
<reference evidence="2" key="1">
    <citation type="journal article" date="2023" name="Mol. Phylogenet. Evol.">
        <title>Genome-scale phylogeny and comparative genomics of the fungal order Sordariales.</title>
        <authorList>
            <person name="Hensen N."/>
            <person name="Bonometti L."/>
            <person name="Westerberg I."/>
            <person name="Brannstrom I.O."/>
            <person name="Guillou S."/>
            <person name="Cros-Aarteil S."/>
            <person name="Calhoun S."/>
            <person name="Haridas S."/>
            <person name="Kuo A."/>
            <person name="Mondo S."/>
            <person name="Pangilinan J."/>
            <person name="Riley R."/>
            <person name="LaButti K."/>
            <person name="Andreopoulos B."/>
            <person name="Lipzen A."/>
            <person name="Chen C."/>
            <person name="Yan M."/>
            <person name="Daum C."/>
            <person name="Ng V."/>
            <person name="Clum A."/>
            <person name="Steindorff A."/>
            <person name="Ohm R.A."/>
            <person name="Martin F."/>
            <person name="Silar P."/>
            <person name="Natvig D.O."/>
            <person name="Lalanne C."/>
            <person name="Gautier V."/>
            <person name="Ament-Velasquez S.L."/>
            <person name="Kruys A."/>
            <person name="Hutchinson M.I."/>
            <person name="Powell A.J."/>
            <person name="Barry K."/>
            <person name="Miller A.N."/>
            <person name="Grigoriev I.V."/>
            <person name="Debuchy R."/>
            <person name="Gladieux P."/>
            <person name="Hiltunen Thoren M."/>
            <person name="Johannesson H."/>
        </authorList>
    </citation>
    <scope>NUCLEOTIDE SEQUENCE</scope>
    <source>
        <strain evidence="2">CBS 118394</strain>
    </source>
</reference>
<protein>
    <submittedName>
        <fullName evidence="2">Uncharacterized protein</fullName>
    </submittedName>
</protein>
<feature type="region of interest" description="Disordered" evidence="1">
    <location>
        <begin position="22"/>
        <end position="69"/>
    </location>
</feature>
<comment type="caution">
    <text evidence="2">The sequence shown here is derived from an EMBL/GenBank/DDBJ whole genome shotgun (WGS) entry which is preliminary data.</text>
</comment>
<evidence type="ECO:0000256" key="1">
    <source>
        <dbReference type="SAM" id="MobiDB-lite"/>
    </source>
</evidence>
<gene>
    <name evidence="2" type="ORF">B0H66DRAFT_288459</name>
</gene>
<evidence type="ECO:0000313" key="3">
    <source>
        <dbReference type="Proteomes" id="UP001283341"/>
    </source>
</evidence>
<feature type="compositionally biased region" description="Polar residues" evidence="1">
    <location>
        <begin position="131"/>
        <end position="141"/>
    </location>
</feature>
<evidence type="ECO:0000313" key="2">
    <source>
        <dbReference type="EMBL" id="KAK3316271.1"/>
    </source>
</evidence>
<dbReference type="AlphaFoldDB" id="A0AAE0I0Q0"/>
<dbReference type="EMBL" id="JAUEDM010000005">
    <property type="protein sequence ID" value="KAK3316271.1"/>
    <property type="molecule type" value="Genomic_DNA"/>
</dbReference>